<dbReference type="PANTHER" id="PTHR30524:SF0">
    <property type="entry name" value="ALTRONATE OXIDOREDUCTASE-RELATED"/>
    <property type="match status" value="1"/>
</dbReference>
<dbReference type="STRING" id="295108.HT99x_02793"/>
<dbReference type="AlphaFoldDB" id="A0A0Q9YFQ3"/>
<dbReference type="Gene3D" id="1.10.1040.10">
    <property type="entry name" value="N-(1-d-carboxylethyl)-l-norvaline Dehydrogenase, domain 2"/>
    <property type="match status" value="1"/>
</dbReference>
<dbReference type="GO" id="GO:0008926">
    <property type="term" value="F:mannitol-1-phosphate 5-dehydrogenase activity"/>
    <property type="evidence" value="ECO:0007669"/>
    <property type="project" value="TreeGrafter"/>
</dbReference>
<reference evidence="5" key="1">
    <citation type="submission" date="2015-09" db="EMBL/GenBank/DDBJ databases">
        <title>Draft Genome Sequences of Two Novel Amoeba-resistant Intranuclear Bacteria, Candidatus Berkiella cookevillensis and Candidatus Berkiella aquae.</title>
        <authorList>
            <person name="Mehari Y.T."/>
            <person name="Arivett B.A."/>
            <person name="Farone A.L."/>
            <person name="Gunderson J.H."/>
            <person name="Farone M.B."/>
        </authorList>
    </citation>
    <scope>NUCLEOTIDE SEQUENCE [LARGE SCALE GENOMIC DNA]</scope>
    <source>
        <strain evidence="5">HT99</strain>
    </source>
</reference>
<dbReference type="InterPro" id="IPR013328">
    <property type="entry name" value="6PGD_dom2"/>
</dbReference>
<dbReference type="GO" id="GO:0005829">
    <property type="term" value="C:cytosol"/>
    <property type="evidence" value="ECO:0007669"/>
    <property type="project" value="TreeGrafter"/>
</dbReference>
<dbReference type="InterPro" id="IPR013131">
    <property type="entry name" value="Mannitol_DH_N"/>
</dbReference>
<dbReference type="SUPFAM" id="SSF48179">
    <property type="entry name" value="6-phosphogluconate dehydrogenase C-terminal domain-like"/>
    <property type="match status" value="1"/>
</dbReference>
<sequence>MFSSENSRAKGECMDLSSEVLLDYACVASIIKNTSFLETLILPKLRKESAETILDILNEATIENSTLTDIKLNLSQFGNSLPPKMNTICKKIRSRLERNKKRIFAIHGGGYIGLGLMADIISQSPFEYNIVATSSDKFTNLLINSNHQFWIQHDDGAQNKKTCVNNINMIYSRHSKNIENLYLHANIMAICLTEEGVLASANQIAKGLIERYKHDQAGLKIFVLMNKPDCAKFIKKQVFNAMLQELHDQDYCKRILANIRFIPTMVDRIVSKIDRKLLLQQLKKQISNQISLTNCFDRKRSKEQQIDELLSSPLKLIKMIKRKKLQFNLFNAELSFVLYAPNDIPEIPRLPAIKAVKNLDQYISLKNKFINGPHATLAWLGGLMGYDTIASAIKNPYILTYIQEMMKYEIAPILQAEYPDIKQHEFEFLKSTFLKHCKSSTHDPIIRVARDPLRKLIKDGCIRGVLDLHKKHSLKIATPRLEGAIAAGILYAIKQIDPNNSECQKIQNIFNKSNNVMDIICYTGPYGKGSYPGYVYQEDYLLVNRILNKFKQLEIRTDENYQYQNESLISRKRFYTQQV</sequence>
<feature type="domain" description="Mannitol dehydrogenase N-terminal" evidence="3">
    <location>
        <begin position="108"/>
        <end position="274"/>
    </location>
</feature>
<dbReference type="SUPFAM" id="SSF51735">
    <property type="entry name" value="NAD(P)-binding Rossmann-fold domains"/>
    <property type="match status" value="1"/>
</dbReference>
<proteinExistence type="predicted"/>
<evidence type="ECO:0000313" key="5">
    <source>
        <dbReference type="EMBL" id="KRG19419.1"/>
    </source>
</evidence>
<keyword evidence="1" id="KW-0560">Oxidoreductase</keyword>
<feature type="domain" description="Mannitol dehydrogenase C-terminal" evidence="4">
    <location>
        <begin position="358"/>
        <end position="494"/>
    </location>
</feature>
<dbReference type="InterPro" id="IPR036291">
    <property type="entry name" value="NAD(P)-bd_dom_sf"/>
</dbReference>
<dbReference type="OrthoDB" id="9800058at2"/>
<dbReference type="Gene3D" id="3.40.50.720">
    <property type="entry name" value="NAD(P)-binding Rossmann-like Domain"/>
    <property type="match status" value="1"/>
</dbReference>
<keyword evidence="2" id="KW-0520">NAD</keyword>
<dbReference type="EMBL" id="LKAJ01000016">
    <property type="protein sequence ID" value="KRG19419.1"/>
    <property type="molecule type" value="Genomic_DNA"/>
</dbReference>
<dbReference type="Pfam" id="PF01232">
    <property type="entry name" value="Mannitol_dh"/>
    <property type="match status" value="1"/>
</dbReference>
<dbReference type="InterPro" id="IPR013118">
    <property type="entry name" value="Mannitol_DH_C"/>
</dbReference>
<evidence type="ECO:0000259" key="4">
    <source>
        <dbReference type="Pfam" id="PF08125"/>
    </source>
</evidence>
<evidence type="ECO:0000256" key="1">
    <source>
        <dbReference type="ARBA" id="ARBA00023002"/>
    </source>
</evidence>
<accession>A0A0Q9YFQ3</accession>
<gene>
    <name evidence="5" type="ORF">HT99x_02793</name>
</gene>
<dbReference type="PANTHER" id="PTHR30524">
    <property type="entry name" value="MANNITOL-1-PHOSPHATE 5-DEHYDROGENASE"/>
    <property type="match status" value="1"/>
</dbReference>
<dbReference type="InterPro" id="IPR008927">
    <property type="entry name" value="6-PGluconate_DH-like_C_sf"/>
</dbReference>
<protein>
    <submittedName>
        <fullName evidence="5">Mannitol-1-phosphate 5-dehydrogenase</fullName>
    </submittedName>
</protein>
<comment type="caution">
    <text evidence="5">The sequence shown here is derived from an EMBL/GenBank/DDBJ whole genome shotgun (WGS) entry which is preliminary data.</text>
</comment>
<organism evidence="5">
    <name type="scientific">Candidatus Berkiella aquae</name>
    <dbReference type="NCBI Taxonomy" id="295108"/>
    <lineage>
        <taxon>Bacteria</taxon>
        <taxon>Pseudomonadati</taxon>
        <taxon>Pseudomonadota</taxon>
        <taxon>Gammaproteobacteria</taxon>
        <taxon>Candidatus Berkiellales</taxon>
        <taxon>Candidatus Berkiellaceae</taxon>
        <taxon>Candidatus Berkiella</taxon>
    </lineage>
</organism>
<dbReference type="GO" id="GO:0019592">
    <property type="term" value="P:mannitol catabolic process"/>
    <property type="evidence" value="ECO:0007669"/>
    <property type="project" value="TreeGrafter"/>
</dbReference>
<evidence type="ECO:0000256" key="2">
    <source>
        <dbReference type="ARBA" id="ARBA00023027"/>
    </source>
</evidence>
<name>A0A0Q9YFQ3_9GAMM</name>
<evidence type="ECO:0000259" key="3">
    <source>
        <dbReference type="Pfam" id="PF01232"/>
    </source>
</evidence>
<dbReference type="Pfam" id="PF08125">
    <property type="entry name" value="Mannitol_dh_C"/>
    <property type="match status" value="1"/>
</dbReference>